<reference evidence="2" key="1">
    <citation type="submission" date="2012-11" db="EMBL/GenBank/DDBJ databases">
        <authorList>
            <person name="Singh A."/>
            <person name="Pinnaka A.K."/>
            <person name="Vaidya B."/>
        </authorList>
    </citation>
    <scope>NUCLEOTIDE SEQUENCE [LARGE SCALE GENOMIC DNA]</scope>
    <source>
        <strain evidence="2">AK23</strain>
    </source>
</reference>
<dbReference type="PROSITE" id="PS51257">
    <property type="entry name" value="PROKAR_LIPOPROTEIN"/>
    <property type="match status" value="1"/>
</dbReference>
<evidence type="ECO:0000313" key="2">
    <source>
        <dbReference type="Proteomes" id="UP000019464"/>
    </source>
</evidence>
<accession>W9UPI4</accession>
<keyword evidence="2" id="KW-1185">Reference proteome</keyword>
<evidence type="ECO:0008006" key="3">
    <source>
        <dbReference type="Google" id="ProtNLM"/>
    </source>
</evidence>
<sequence>MESLLQRLIVLVLLISLSGCTKVAQFVADDVDYELTSVQVSVSMDKQGAVNLFDPNSYPRLKTTLGFGVKLINNSAFNLKVKEVYFDAYLGDEHIGSGSSQTPFEVASSGGTNTVFFDTLFNPTQFIREPYRALNLLEQPPLRIEGYSLVSTKIGEFKVGFSLTYNDLMSLLSQPSELMIRRVN</sequence>
<dbReference type="AlphaFoldDB" id="W9UPI4"/>
<gene>
    <name evidence="1" type="ORF">D791_03948</name>
</gene>
<organism evidence="1 2">
    <name type="scientific">Nitrincola nitratireducens</name>
    <dbReference type="NCBI Taxonomy" id="1229521"/>
    <lineage>
        <taxon>Bacteria</taxon>
        <taxon>Pseudomonadati</taxon>
        <taxon>Pseudomonadota</taxon>
        <taxon>Gammaproteobacteria</taxon>
        <taxon>Oceanospirillales</taxon>
        <taxon>Oceanospirillaceae</taxon>
        <taxon>Nitrincola</taxon>
    </lineage>
</organism>
<reference evidence="1 2" key="2">
    <citation type="journal article" date="2015" name="Syst. Appl. Microbiol.">
        <title>Nitrincola nitratireducens sp. nov. isolated from a haloalkaline crater lake.</title>
        <authorList>
            <person name="Singh A."/>
            <person name="Vaidya B."/>
            <person name="Tanuku N.R."/>
            <person name="Pinnaka A.K."/>
        </authorList>
    </citation>
    <scope>NUCLEOTIDE SEQUENCE [LARGE SCALE GENOMIC DNA]</scope>
    <source>
        <strain evidence="1 2">AK23</strain>
    </source>
</reference>
<dbReference type="RefSeq" id="WP_036514690.1">
    <property type="nucleotide sequence ID" value="NZ_AONB01000033.1"/>
</dbReference>
<dbReference type="Proteomes" id="UP000019464">
    <property type="component" value="Unassembled WGS sequence"/>
</dbReference>
<dbReference type="EMBL" id="AONB01000033">
    <property type="protein sequence ID" value="EXJ09118.1"/>
    <property type="molecule type" value="Genomic_DNA"/>
</dbReference>
<name>W9UPI4_9GAMM</name>
<proteinExistence type="predicted"/>
<evidence type="ECO:0000313" key="1">
    <source>
        <dbReference type="EMBL" id="EXJ09118.1"/>
    </source>
</evidence>
<protein>
    <recommendedName>
        <fullName evidence="3">Lipoprotein</fullName>
    </recommendedName>
</protein>
<dbReference type="Gene3D" id="2.60.40.1820">
    <property type="match status" value="1"/>
</dbReference>
<comment type="caution">
    <text evidence="1">The sequence shown here is derived from an EMBL/GenBank/DDBJ whole genome shotgun (WGS) entry which is preliminary data.</text>
</comment>
<dbReference type="STRING" id="1229521.D791_03948"/>